<dbReference type="AlphaFoldDB" id="A0A0Q9ZXS3"/>
<evidence type="ECO:0000256" key="1">
    <source>
        <dbReference type="SAM" id="Phobius"/>
    </source>
</evidence>
<keyword evidence="1" id="KW-0812">Transmembrane</keyword>
<comment type="caution">
    <text evidence="3">The sequence shown here is derived from an EMBL/GenBank/DDBJ whole genome shotgun (WGS) entry which is preliminary data.</text>
</comment>
<feature type="transmembrane region" description="Helical" evidence="1">
    <location>
        <begin position="57"/>
        <end position="79"/>
    </location>
</feature>
<organism evidence="3 4">
    <name type="scientific">Stenotrophomonas panacihumi</name>
    <dbReference type="NCBI Taxonomy" id="676599"/>
    <lineage>
        <taxon>Bacteria</taxon>
        <taxon>Pseudomonadati</taxon>
        <taxon>Pseudomonadota</taxon>
        <taxon>Gammaproteobacteria</taxon>
        <taxon>Lysobacterales</taxon>
        <taxon>Lysobacteraceae</taxon>
        <taxon>Stenotrophomonas</taxon>
    </lineage>
</organism>
<accession>A0A0Q9ZXS3</accession>
<reference evidence="3 4" key="1">
    <citation type="submission" date="2015-10" db="EMBL/GenBank/DDBJ databases">
        <title>Genome sequencing and analysis of members of genus Stenotrophomonas.</title>
        <authorList>
            <person name="Patil P.P."/>
            <person name="Midha S."/>
            <person name="Patil P.B."/>
        </authorList>
    </citation>
    <scope>NUCLEOTIDE SEQUENCE [LARGE SCALE GENOMIC DNA]</scope>
    <source>
        <strain evidence="3 4">JCM 16536</strain>
    </source>
</reference>
<evidence type="ECO:0000313" key="3">
    <source>
        <dbReference type="EMBL" id="KRG37692.1"/>
    </source>
</evidence>
<keyword evidence="1" id="KW-1133">Transmembrane helix</keyword>
<dbReference type="OrthoDB" id="7390489at2"/>
<dbReference type="EMBL" id="LLXU01000131">
    <property type="protein sequence ID" value="KRG37692.1"/>
    <property type="molecule type" value="Genomic_DNA"/>
</dbReference>
<dbReference type="STRING" id="676599.ARC20_02020"/>
<dbReference type="InterPro" id="IPR024163">
    <property type="entry name" value="Aerotolerance_reg_N"/>
</dbReference>
<dbReference type="PANTHER" id="PTHR37464:SF1">
    <property type="entry name" value="BLL2463 PROTEIN"/>
    <property type="match status" value="1"/>
</dbReference>
<feature type="domain" description="Aerotolerance regulator N-terminal" evidence="2">
    <location>
        <begin position="3"/>
        <end position="76"/>
    </location>
</feature>
<dbReference type="NCBIfam" id="TIGR02226">
    <property type="entry name" value="two_anch"/>
    <property type="match status" value="1"/>
</dbReference>
<dbReference type="PANTHER" id="PTHR37464">
    <property type="entry name" value="BLL2463 PROTEIN"/>
    <property type="match status" value="1"/>
</dbReference>
<protein>
    <recommendedName>
        <fullName evidence="2">Aerotolerance regulator N-terminal domain-containing protein</fullName>
    </recommendedName>
</protein>
<dbReference type="Pfam" id="PF07584">
    <property type="entry name" value="BatA"/>
    <property type="match status" value="1"/>
</dbReference>
<sequence length="384" mass="41604">MGLSLLFPLGLAALAAAVLPLLIHLARRQESRLTSFAALRWLRAQPKPRQRIRIDEWPLLLVRLLLLALLALLMAGLAWQGADDRRPRVLVSPALDDAARRTLKLPEDAKAHWLALGFPALEQPRPAAPQQEASLLREFDATLPADAPLTVIVPAVWGDVDAQRPILSRQVDWQVLPARTPDRIAPPVSAPTLAAAGFDEKDPALRTLRALNAAWQPKATALPLADAAGSSPAPHAAFVAWGADASIPQPWQDWVRTGGQLLLGARTPWPDGTSPRTEWQGDDGEVLLASAPFGHGRIWRLPQGWNAATNARLLDARFPIELARHLQPVAPPARAAAGGFAPLHQARDWPRPPPALLPGLALLIALVFALERWMATSPRRGVVA</sequence>
<dbReference type="RefSeq" id="WP_057649186.1">
    <property type="nucleotide sequence ID" value="NZ_LLXU01000131.1"/>
</dbReference>
<gene>
    <name evidence="3" type="ORF">ARC20_02020</name>
</gene>
<keyword evidence="4" id="KW-1185">Reference proteome</keyword>
<dbReference type="InterPro" id="IPR011933">
    <property type="entry name" value="Double_TM_dom"/>
</dbReference>
<proteinExistence type="predicted"/>
<evidence type="ECO:0000313" key="4">
    <source>
        <dbReference type="Proteomes" id="UP000051802"/>
    </source>
</evidence>
<dbReference type="Proteomes" id="UP000051802">
    <property type="component" value="Unassembled WGS sequence"/>
</dbReference>
<evidence type="ECO:0000259" key="2">
    <source>
        <dbReference type="Pfam" id="PF07584"/>
    </source>
</evidence>
<keyword evidence="1" id="KW-0472">Membrane</keyword>
<name>A0A0Q9ZXS3_9GAMM</name>